<dbReference type="AlphaFoldDB" id="A0A6P7LMS2"/>
<dbReference type="GO" id="GO:0048471">
    <property type="term" value="C:perinuclear region of cytoplasm"/>
    <property type="evidence" value="ECO:0007669"/>
    <property type="project" value="UniProtKB-SubCell"/>
</dbReference>
<evidence type="ECO:0000256" key="3">
    <source>
        <dbReference type="ARBA" id="ARBA00013064"/>
    </source>
</evidence>
<keyword evidence="15" id="KW-1185">Reference proteome</keyword>
<evidence type="ECO:0000259" key="13">
    <source>
        <dbReference type="PROSITE" id="PS50054"/>
    </source>
</evidence>
<comment type="catalytic activity">
    <reaction evidence="11">
        <text>O-phospho-L-threonyl-[protein] + H2O = L-threonyl-[protein] + phosphate</text>
        <dbReference type="Rhea" id="RHEA:47004"/>
        <dbReference type="Rhea" id="RHEA-COMP:11060"/>
        <dbReference type="Rhea" id="RHEA-COMP:11605"/>
        <dbReference type="ChEBI" id="CHEBI:15377"/>
        <dbReference type="ChEBI" id="CHEBI:30013"/>
        <dbReference type="ChEBI" id="CHEBI:43474"/>
        <dbReference type="ChEBI" id="CHEBI:61977"/>
        <dbReference type="EC" id="3.1.3.16"/>
    </reaction>
</comment>
<evidence type="ECO:0000256" key="6">
    <source>
        <dbReference type="ARBA" id="ARBA00022801"/>
    </source>
</evidence>
<dbReference type="KEGG" id="bspl:114848683"/>
<feature type="domain" description="Tyrosine specific protein phosphatases" evidence="14">
    <location>
        <begin position="116"/>
        <end position="182"/>
    </location>
</feature>
<dbReference type="GeneID" id="114848683"/>
<keyword evidence="7 11" id="KW-0904">Protein phosphatase</keyword>
<dbReference type="CTD" id="1033"/>
<dbReference type="InterPro" id="IPR000387">
    <property type="entry name" value="Tyr_Pase_dom"/>
</dbReference>
<dbReference type="PIRSF" id="PIRSF037322">
    <property type="entry name" value="CDKN3"/>
    <property type="match status" value="1"/>
</dbReference>
<comment type="subunit">
    <text evidence="9">Interacts with cyclin-dependent kinases such as CDK1, CDK2 and CDK3. Does not interact with CDK4. Interacts (via C-terminus) with phosphorylated CDK2 (via C-terminal helix). Interacts with MS4A3 (via C-terminus); the interaction enhances CDKN3 enzymatic activity.</text>
</comment>
<dbReference type="CDD" id="cd14505">
    <property type="entry name" value="CDKN3-like"/>
    <property type="match status" value="1"/>
</dbReference>
<keyword evidence="5 11" id="KW-0963">Cytoplasm</keyword>
<dbReference type="GO" id="GO:0004725">
    <property type="term" value="F:protein tyrosine phosphatase activity"/>
    <property type="evidence" value="ECO:0007669"/>
    <property type="project" value="UniProtKB-UniRule"/>
</dbReference>
<feature type="domain" description="Tyrosine-protein phosphatase" evidence="13">
    <location>
        <begin position="28"/>
        <end position="197"/>
    </location>
</feature>
<gene>
    <name evidence="16" type="primary">cdkn3</name>
</gene>
<evidence type="ECO:0000256" key="1">
    <source>
        <dbReference type="ARBA" id="ARBA00004556"/>
    </source>
</evidence>
<dbReference type="FunFam" id="3.90.190.10:FF:000046">
    <property type="entry name" value="Cyclin-dependent kinase inhibitor 3"/>
    <property type="match status" value="1"/>
</dbReference>
<dbReference type="InterPro" id="IPR050561">
    <property type="entry name" value="PTP"/>
</dbReference>
<dbReference type="GO" id="GO:0004722">
    <property type="term" value="F:protein serine/threonine phosphatase activity"/>
    <property type="evidence" value="ECO:0007669"/>
    <property type="project" value="UniProtKB-EC"/>
</dbReference>
<dbReference type="Pfam" id="PF05706">
    <property type="entry name" value="CDKN3"/>
    <property type="match status" value="1"/>
</dbReference>
<dbReference type="SMART" id="SM00404">
    <property type="entry name" value="PTPc_motif"/>
    <property type="match status" value="1"/>
</dbReference>
<dbReference type="OrthoDB" id="19045at2759"/>
<dbReference type="InParanoid" id="A0A6P7LMS2"/>
<dbReference type="InterPro" id="IPR016130">
    <property type="entry name" value="Tyr_Pase_AS"/>
</dbReference>
<evidence type="ECO:0000256" key="5">
    <source>
        <dbReference type="ARBA" id="ARBA00022490"/>
    </source>
</evidence>
<reference evidence="16" key="1">
    <citation type="submission" date="2025-08" db="UniProtKB">
        <authorList>
            <consortium name="RefSeq"/>
        </authorList>
    </citation>
    <scope>IDENTIFICATION</scope>
</reference>
<organism evidence="15 16">
    <name type="scientific">Betta splendens</name>
    <name type="common">Siamese fighting fish</name>
    <dbReference type="NCBI Taxonomy" id="158456"/>
    <lineage>
        <taxon>Eukaryota</taxon>
        <taxon>Metazoa</taxon>
        <taxon>Chordata</taxon>
        <taxon>Craniata</taxon>
        <taxon>Vertebrata</taxon>
        <taxon>Euteleostomi</taxon>
        <taxon>Actinopterygii</taxon>
        <taxon>Neopterygii</taxon>
        <taxon>Teleostei</taxon>
        <taxon>Neoteleostei</taxon>
        <taxon>Acanthomorphata</taxon>
        <taxon>Anabantaria</taxon>
        <taxon>Anabantiformes</taxon>
        <taxon>Anabantoidei</taxon>
        <taxon>Osphronemidae</taxon>
        <taxon>Betta</taxon>
    </lineage>
</organism>
<protein>
    <recommendedName>
        <fullName evidence="10 11">Cyclin-dependent kinase inhibitor 3</fullName>
        <ecNumber evidence="4 11">3.1.3.16</ecNumber>
        <ecNumber evidence="3 11">3.1.3.48</ecNumber>
    </recommendedName>
</protein>
<dbReference type="Gene3D" id="3.90.190.10">
    <property type="entry name" value="Protein tyrosine phosphatase superfamily"/>
    <property type="match status" value="1"/>
</dbReference>
<dbReference type="Proteomes" id="UP000515150">
    <property type="component" value="Chromosome 22"/>
</dbReference>
<dbReference type="InterPro" id="IPR020422">
    <property type="entry name" value="TYR_PHOSPHATASE_DUAL_dom"/>
</dbReference>
<evidence type="ECO:0000256" key="12">
    <source>
        <dbReference type="PIRSR" id="PIRSR037322-1"/>
    </source>
</evidence>
<dbReference type="InterPro" id="IPR022778">
    <property type="entry name" value="CDKN3"/>
</dbReference>
<comment type="subcellular location">
    <subcellularLocation>
        <location evidence="1 11">Cytoplasm</location>
        <location evidence="1 11">Perinuclear region</location>
    </subcellularLocation>
</comment>
<evidence type="ECO:0000256" key="4">
    <source>
        <dbReference type="ARBA" id="ARBA00013081"/>
    </source>
</evidence>
<dbReference type="RefSeq" id="XP_028995253.1">
    <property type="nucleotide sequence ID" value="XM_029139420.3"/>
</dbReference>
<dbReference type="EC" id="3.1.3.48" evidence="3 11"/>
<keyword evidence="16" id="KW-0649">Protein kinase inhibitor</keyword>
<evidence type="ECO:0000259" key="14">
    <source>
        <dbReference type="PROSITE" id="PS50056"/>
    </source>
</evidence>
<evidence type="ECO:0000313" key="15">
    <source>
        <dbReference type="Proteomes" id="UP000515150"/>
    </source>
</evidence>
<evidence type="ECO:0000256" key="2">
    <source>
        <dbReference type="ARBA" id="ARBA00009580"/>
    </source>
</evidence>
<name>A0A6P7LMS2_BETSP</name>
<feature type="active site" description="Phosphocysteine intermediate" evidence="12">
    <location>
        <position position="136"/>
    </location>
</feature>
<evidence type="ECO:0000256" key="10">
    <source>
        <dbReference type="ARBA" id="ARBA00067397"/>
    </source>
</evidence>
<comment type="function">
    <text evidence="11">May play a role in cell cycle regulation. Dual specificity phosphatase active toward substrates containing either phosphotyrosine or phosphoserine residues.</text>
</comment>
<dbReference type="EC" id="3.1.3.16" evidence="4 11"/>
<dbReference type="InterPro" id="IPR029021">
    <property type="entry name" value="Prot-tyrosine_phosphatase-like"/>
</dbReference>
<dbReference type="PROSITE" id="PS00383">
    <property type="entry name" value="TYR_PHOSPHATASE_1"/>
    <property type="match status" value="1"/>
</dbReference>
<evidence type="ECO:0000256" key="11">
    <source>
        <dbReference type="PIRNR" id="PIRNR037322"/>
    </source>
</evidence>
<dbReference type="InterPro" id="IPR003595">
    <property type="entry name" value="Tyr_Pase_cat"/>
</dbReference>
<dbReference type="GO" id="GO:0004860">
    <property type="term" value="F:protein kinase inhibitor activity"/>
    <property type="evidence" value="ECO:0007669"/>
    <property type="project" value="UniProtKB-KW"/>
</dbReference>
<evidence type="ECO:0000256" key="7">
    <source>
        <dbReference type="ARBA" id="ARBA00022912"/>
    </source>
</evidence>
<dbReference type="PROSITE" id="PS50056">
    <property type="entry name" value="TYR_PHOSPHATASE_2"/>
    <property type="match status" value="1"/>
</dbReference>
<keyword evidence="6 11" id="KW-0378">Hydrolase</keyword>
<dbReference type="PROSITE" id="PS50054">
    <property type="entry name" value="TYR_PHOSPHATASE_DUAL"/>
    <property type="match status" value="1"/>
</dbReference>
<accession>A0A6P7LMS2</accession>
<dbReference type="InterPro" id="IPR008425">
    <property type="entry name" value="CDK_inhib_3"/>
</dbReference>
<sequence length="209" mass="23905">MRTSEFDSSSEDEDVKEEHLTPFHISWLPLSSVDCSQFLGICALPGCKYKDLRRSLQKDVEELQNQGVQDIFVFCTRGELNKYRVPSLLEVYQQQGFTVHHNPFPDGDAPKLEQCCQILEELQVSLENNKRTLIHCYGGLGRSALIAACLLLQFSVTMTPNKAIEILREHRGGGAIQTVKQYNFLHEFREKYATFRESTEVSTERSVSR</sequence>
<comment type="similarity">
    <text evidence="2 11">Belongs to the protein-tyrosine phosphatase family.</text>
</comment>
<dbReference type="PANTHER" id="PTHR23339">
    <property type="entry name" value="TYROSINE SPECIFIC PROTEIN PHOSPHATASE AND DUAL SPECIFICITY PROTEIN PHOSPHATASE"/>
    <property type="match status" value="1"/>
</dbReference>
<dbReference type="SUPFAM" id="SSF52799">
    <property type="entry name" value="(Phosphotyrosine protein) phosphatases II"/>
    <property type="match status" value="1"/>
</dbReference>
<evidence type="ECO:0000256" key="8">
    <source>
        <dbReference type="ARBA" id="ARBA00023306"/>
    </source>
</evidence>
<evidence type="ECO:0000256" key="9">
    <source>
        <dbReference type="ARBA" id="ARBA00064980"/>
    </source>
</evidence>
<proteinExistence type="inferred from homology"/>
<evidence type="ECO:0000313" key="16">
    <source>
        <dbReference type="RefSeq" id="XP_028995253.1"/>
    </source>
</evidence>
<keyword evidence="8 11" id="KW-0131">Cell cycle</keyword>